<comment type="caution">
    <text evidence="8">The sequence shown here is derived from an EMBL/GenBank/DDBJ whole genome shotgun (WGS) entry which is preliminary data.</text>
</comment>
<comment type="subcellular location">
    <subcellularLocation>
        <location evidence="1">Cell outer membrane</location>
        <topology evidence="1">Multi-pass membrane protein</topology>
    </subcellularLocation>
</comment>
<gene>
    <name evidence="8" type="ORF">KDD93_08045</name>
</gene>
<keyword evidence="4" id="KW-0812">Transmembrane</keyword>
<organism evidence="8 9">
    <name type="scientific">Campylobacter anatolicus</name>
    <dbReference type="NCBI Taxonomy" id="2829105"/>
    <lineage>
        <taxon>Bacteria</taxon>
        <taxon>Pseudomonadati</taxon>
        <taxon>Campylobacterota</taxon>
        <taxon>Epsilonproteobacteria</taxon>
        <taxon>Campylobacterales</taxon>
        <taxon>Campylobacteraceae</taxon>
        <taxon>Campylobacter</taxon>
    </lineage>
</organism>
<dbReference type="InterPro" id="IPR005017">
    <property type="entry name" value="OMPP1/FadL/TodX"/>
</dbReference>
<dbReference type="PANTHER" id="PTHR35093:SF8">
    <property type="entry name" value="OUTER MEMBRANE PROTEIN NMB0088-RELATED"/>
    <property type="match status" value="1"/>
</dbReference>
<evidence type="ECO:0000256" key="7">
    <source>
        <dbReference type="ARBA" id="ARBA00023237"/>
    </source>
</evidence>
<protein>
    <submittedName>
        <fullName evidence="8">Outer membrane protein transport protein</fullName>
    </submittedName>
</protein>
<evidence type="ECO:0000256" key="1">
    <source>
        <dbReference type="ARBA" id="ARBA00004571"/>
    </source>
</evidence>
<proteinExistence type="inferred from homology"/>
<name>A0ABS5HLF8_9BACT</name>
<evidence type="ECO:0000256" key="5">
    <source>
        <dbReference type="ARBA" id="ARBA00022729"/>
    </source>
</evidence>
<evidence type="ECO:0000256" key="3">
    <source>
        <dbReference type="ARBA" id="ARBA00022452"/>
    </source>
</evidence>
<dbReference type="SUPFAM" id="SSF56935">
    <property type="entry name" value="Porins"/>
    <property type="match status" value="1"/>
</dbReference>
<keyword evidence="3" id="KW-1134">Transmembrane beta strand</keyword>
<evidence type="ECO:0000313" key="9">
    <source>
        <dbReference type="Proteomes" id="UP000682951"/>
    </source>
</evidence>
<dbReference type="Pfam" id="PF03349">
    <property type="entry name" value="Toluene_X"/>
    <property type="match status" value="1"/>
</dbReference>
<dbReference type="Gene3D" id="2.40.160.60">
    <property type="entry name" value="Outer membrane protein transport protein (OMPP1/FadL/TodX)"/>
    <property type="match status" value="1"/>
</dbReference>
<sequence length="415" mass="45966">MNKKVILGLATVCSLLNASGYKVPEQSADSVALLASNVAMSFGADAAYYNPANMMFLDHSGHYVEGTLGWFHIDSVGYKKDDGSVYNSNNFDTLASTFSFVSPEYYENWRFGLALAVPAGVGIGWDDKEAAFSAHRFKLKVIELNPTIAYRVSDNFAIAAGARAVYSKGRVANDYGIVGKRELEGDSIDYGYNVALTYRPIENLSLAATYRSKVDLSIKGDATGTFIDPRANYSGAANVEIPLPAQLVLAAGYKFNDLTLLLAYERTYWSKFKGYDFDYPNATNAQLTNPLFVGFMDKATNRKYQDTSTYRIGLAYEVTDKLRLMLGFTYDEDASYDSYNTSLDLPNTKSRAYSTGLNYQISPNLEIALGYLYQRRDAKRAISVPSGYARSVQTMNGEFDRASIQIVATSIKYKF</sequence>
<accession>A0ABS5HLF8</accession>
<evidence type="ECO:0000256" key="4">
    <source>
        <dbReference type="ARBA" id="ARBA00022692"/>
    </source>
</evidence>
<reference evidence="8 9" key="1">
    <citation type="submission" date="2021-04" db="EMBL/GenBank/DDBJ databases">
        <title>Molecular and phenotypic characterization and identification of bacterial isolates recovered from the Anatolian ground squirrels (Spermophilus xanthoprymnus) and which have the potential to form a new species in the Campylobacter genus.</title>
        <authorList>
            <person name="Aydin F."/>
            <person name="Abay S."/>
            <person name="Kayman T."/>
            <person name="Karakaya E."/>
            <person name="Mustak H.K."/>
            <person name="Mustak I.B."/>
            <person name="Bilgin N."/>
            <person name="Duzler A."/>
            <person name="Sahin O."/>
            <person name="Guran O."/>
            <person name="Saticioglu I.B."/>
        </authorList>
    </citation>
    <scope>NUCLEOTIDE SEQUENCE [LARGE SCALE GENOMIC DNA]</scope>
    <source>
        <strain evidence="9">faydin-G24</strain>
    </source>
</reference>
<keyword evidence="6" id="KW-0472">Membrane</keyword>
<keyword evidence="5" id="KW-0732">Signal</keyword>
<comment type="similarity">
    <text evidence="2">Belongs to the OmpP1/FadL family.</text>
</comment>
<evidence type="ECO:0000256" key="2">
    <source>
        <dbReference type="ARBA" id="ARBA00008163"/>
    </source>
</evidence>
<evidence type="ECO:0000256" key="6">
    <source>
        <dbReference type="ARBA" id="ARBA00023136"/>
    </source>
</evidence>
<keyword evidence="9" id="KW-1185">Reference proteome</keyword>
<dbReference type="PANTHER" id="PTHR35093">
    <property type="entry name" value="OUTER MEMBRANE PROTEIN NMB0088-RELATED"/>
    <property type="match status" value="1"/>
</dbReference>
<keyword evidence="7" id="KW-0998">Cell outer membrane</keyword>
<evidence type="ECO:0000313" key="8">
    <source>
        <dbReference type="EMBL" id="MBR8464512.1"/>
    </source>
</evidence>
<dbReference type="EMBL" id="JAGSSW010000008">
    <property type="protein sequence ID" value="MBR8464512.1"/>
    <property type="molecule type" value="Genomic_DNA"/>
</dbReference>
<dbReference type="Proteomes" id="UP000682951">
    <property type="component" value="Unassembled WGS sequence"/>
</dbReference>